<comment type="caution">
    <text evidence="9">Lacks conserved residue(s) required for the propagation of feature annotation.</text>
</comment>
<keyword evidence="12" id="KW-1185">Reference proteome</keyword>
<evidence type="ECO:0000256" key="1">
    <source>
        <dbReference type="ARBA" id="ARBA00004141"/>
    </source>
</evidence>
<feature type="transmembrane region" description="Helical" evidence="9">
    <location>
        <begin position="84"/>
        <end position="101"/>
    </location>
</feature>
<evidence type="ECO:0000256" key="6">
    <source>
        <dbReference type="ARBA" id="ARBA00023136"/>
    </source>
</evidence>
<evidence type="ECO:0000313" key="11">
    <source>
        <dbReference type="EMBL" id="KAL0860909.1"/>
    </source>
</evidence>
<evidence type="ECO:0000256" key="9">
    <source>
        <dbReference type="RuleBase" id="RU351113"/>
    </source>
</evidence>
<keyword evidence="8 9" id="KW-0807">Transducer</keyword>
<evidence type="ECO:0000256" key="7">
    <source>
        <dbReference type="ARBA" id="ARBA00023170"/>
    </source>
</evidence>
<evidence type="ECO:0000256" key="4">
    <source>
        <dbReference type="ARBA" id="ARBA00022725"/>
    </source>
</evidence>
<evidence type="ECO:0000256" key="2">
    <source>
        <dbReference type="ARBA" id="ARBA00022606"/>
    </source>
</evidence>
<dbReference type="PANTHER" id="PTHR21137:SF44">
    <property type="entry name" value="ODORANT RECEPTOR 13A-RELATED"/>
    <property type="match status" value="1"/>
</dbReference>
<evidence type="ECO:0000256" key="8">
    <source>
        <dbReference type="ARBA" id="ARBA00023224"/>
    </source>
</evidence>
<evidence type="ECO:0000313" key="12">
    <source>
        <dbReference type="Proteomes" id="UP001549920"/>
    </source>
</evidence>
<accession>A0ABR3H8A0</accession>
<proteinExistence type="inferred from homology"/>
<comment type="caution">
    <text evidence="11">The sequence shown here is derived from an EMBL/GenBank/DDBJ whole genome shotgun (WGS) entry which is preliminary data.</text>
</comment>
<comment type="similarity">
    <text evidence="9">Belongs to the insect chemoreceptor superfamily. Heteromeric odorant receptor channel (TC 1.A.69) family.</text>
</comment>
<feature type="transmembrane region" description="Helical" evidence="9">
    <location>
        <begin position="309"/>
        <end position="335"/>
    </location>
</feature>
<keyword evidence="3 9" id="KW-0812">Transmembrane</keyword>
<comment type="subcellular location">
    <subcellularLocation>
        <location evidence="9">Cell membrane</location>
        <topology evidence="9">Multi-pass membrane protein</topology>
    </subcellularLocation>
    <subcellularLocation>
        <location evidence="1">Membrane</location>
        <topology evidence="1">Multi-pass membrane protein</topology>
    </subcellularLocation>
</comment>
<gene>
    <name evidence="11" type="ORF">ABMA27_009444</name>
</gene>
<evidence type="ECO:0000256" key="3">
    <source>
        <dbReference type="ARBA" id="ARBA00022692"/>
    </source>
</evidence>
<evidence type="ECO:0000256" key="5">
    <source>
        <dbReference type="ARBA" id="ARBA00022989"/>
    </source>
</evidence>
<feature type="transmembrane region" description="Helical" evidence="9">
    <location>
        <begin position="51"/>
        <end position="72"/>
    </location>
</feature>
<keyword evidence="7 9" id="KW-0675">Receptor</keyword>
<name>A0ABR3H8A0_LOXSC</name>
<dbReference type="InterPro" id="IPR004117">
    <property type="entry name" value="7tm6_olfct_rcpt"/>
</dbReference>
<reference evidence="11 12" key="1">
    <citation type="submission" date="2024-06" db="EMBL/GenBank/DDBJ databases">
        <title>A chromosome-level genome assembly of beet webworm, Loxostege sticticalis.</title>
        <authorList>
            <person name="Zhang Y."/>
        </authorList>
    </citation>
    <scope>NUCLEOTIDE SEQUENCE [LARGE SCALE GENOMIC DNA]</scope>
    <source>
        <strain evidence="11">AQ026</strain>
        <tissue evidence="11">Whole body</tissue>
    </source>
</reference>
<keyword evidence="4 9" id="KW-0552">Olfaction</keyword>
<evidence type="ECO:0000256" key="10">
    <source>
        <dbReference type="SAM" id="MobiDB-lite"/>
    </source>
</evidence>
<dbReference type="Pfam" id="PF02949">
    <property type="entry name" value="7tm_6"/>
    <property type="match status" value="1"/>
</dbReference>
<keyword evidence="6 9" id="KW-0472">Membrane</keyword>
<protein>
    <recommendedName>
        <fullName evidence="9">Odorant receptor</fullName>
    </recommendedName>
</protein>
<keyword evidence="5 9" id="KW-1133">Transmembrane helix</keyword>
<sequence>MTTTKADTKNRVYSHTDYDDSYKIITKNILSLVGIRIAQKDSSFARLCWNILYWAEFANLFIALVLDGYTACDVIRSSALKEENIVFMMLPCMGYLVIALLKSYKTVYQRGIYENLVSELRSMWPQGSVTEEEHIIIDKALKELNIVVKGYYWCNLGLCFSVIGPPYVDLLRRAFGEDVPRTLPYFYWVPYDEFQPVAYELTLALHAWQTMLTLWFMQAGDLLFCAFLSHITTQFDLLCLRIQRLFHVPVDQQLIAEYPLGKQSKKPSDNETFSPLNESETRSKQEKELKKIIVRHNDLIRLSNDVENLFSFALLINFFNSSIVICFCGFCCVMVEKWNVFMYKTFLATSLSQTWLLCWHGQKLLESSARVADALYNSGWYIASNPIRKSILIMIHRSQKNVCVTTYGFSVISLSSYTTIIKTAWSYFTLLLNTYNQ</sequence>
<keyword evidence="2 9" id="KW-0716">Sensory transduction</keyword>
<dbReference type="PANTHER" id="PTHR21137">
    <property type="entry name" value="ODORANT RECEPTOR"/>
    <property type="match status" value="1"/>
</dbReference>
<dbReference type="EMBL" id="JBEUOH010000024">
    <property type="protein sequence ID" value="KAL0860909.1"/>
    <property type="molecule type" value="Genomic_DNA"/>
</dbReference>
<organism evidence="11 12">
    <name type="scientific">Loxostege sticticalis</name>
    <name type="common">Beet webworm moth</name>
    <dbReference type="NCBI Taxonomy" id="481309"/>
    <lineage>
        <taxon>Eukaryota</taxon>
        <taxon>Metazoa</taxon>
        <taxon>Ecdysozoa</taxon>
        <taxon>Arthropoda</taxon>
        <taxon>Hexapoda</taxon>
        <taxon>Insecta</taxon>
        <taxon>Pterygota</taxon>
        <taxon>Neoptera</taxon>
        <taxon>Endopterygota</taxon>
        <taxon>Lepidoptera</taxon>
        <taxon>Glossata</taxon>
        <taxon>Ditrysia</taxon>
        <taxon>Pyraloidea</taxon>
        <taxon>Crambidae</taxon>
        <taxon>Pyraustinae</taxon>
        <taxon>Loxostege</taxon>
    </lineage>
</organism>
<feature type="region of interest" description="Disordered" evidence="10">
    <location>
        <begin position="262"/>
        <end position="282"/>
    </location>
</feature>
<dbReference type="Proteomes" id="UP001549920">
    <property type="component" value="Unassembled WGS sequence"/>
</dbReference>